<dbReference type="Proteomes" id="UP001210211">
    <property type="component" value="Unassembled WGS sequence"/>
</dbReference>
<feature type="transmembrane region" description="Helical" evidence="2">
    <location>
        <begin position="131"/>
        <end position="150"/>
    </location>
</feature>
<feature type="region of interest" description="Disordered" evidence="1">
    <location>
        <begin position="1"/>
        <end position="24"/>
    </location>
</feature>
<proteinExistence type="predicted"/>
<keyword evidence="2" id="KW-0472">Membrane</keyword>
<keyword evidence="2" id="KW-0812">Transmembrane</keyword>
<feature type="region of interest" description="Disordered" evidence="1">
    <location>
        <begin position="95"/>
        <end position="119"/>
    </location>
</feature>
<feature type="transmembrane region" description="Helical" evidence="2">
    <location>
        <begin position="156"/>
        <end position="179"/>
    </location>
</feature>
<feature type="region of interest" description="Disordered" evidence="1">
    <location>
        <begin position="191"/>
        <end position="260"/>
    </location>
</feature>
<evidence type="ECO:0000313" key="4">
    <source>
        <dbReference type="Proteomes" id="UP001210211"/>
    </source>
</evidence>
<dbReference type="AlphaFoldDB" id="A0AAD5ZIE1"/>
<reference evidence="3 4" key="1">
    <citation type="journal article" date="2022" name="Cell">
        <title>Repeat-based holocentromeres influence genome architecture and karyotype evolution.</title>
        <authorList>
            <person name="Hofstatter P.G."/>
            <person name="Thangavel G."/>
            <person name="Lux T."/>
            <person name="Neumann P."/>
            <person name="Vondrak T."/>
            <person name="Novak P."/>
            <person name="Zhang M."/>
            <person name="Costa L."/>
            <person name="Castellani M."/>
            <person name="Scott A."/>
            <person name="Toegelov H."/>
            <person name="Fuchs J."/>
            <person name="Mata-Sucre Y."/>
            <person name="Dias Y."/>
            <person name="Vanzela A.L.L."/>
            <person name="Huettel B."/>
            <person name="Almeida C.C.S."/>
            <person name="Simkova H."/>
            <person name="Souza G."/>
            <person name="Pedrosa-Harand A."/>
            <person name="Macas J."/>
            <person name="Mayer K.F.X."/>
            <person name="Houben A."/>
            <person name="Marques A."/>
        </authorList>
    </citation>
    <scope>NUCLEOTIDE SEQUENCE [LARGE SCALE GENOMIC DNA]</scope>
    <source>
        <strain evidence="3">RhyTen1mFocal</strain>
    </source>
</reference>
<keyword evidence="2" id="KW-1133">Transmembrane helix</keyword>
<evidence type="ECO:0000313" key="3">
    <source>
        <dbReference type="EMBL" id="KAJ3698477.1"/>
    </source>
</evidence>
<name>A0AAD5ZIE1_9POAL</name>
<sequence length="289" mass="31559">MAETTHSGVSNPSGSDPTAHKVSVGDSQVSDVQIYRDFAFPMYPVLLQPVVPLQNEEQDLAPGIYAIPSNPFTGMMAGYASSALIPLKYHIPRRENQNAGGGEGQGVGQPQQGPHRQQPQQVMVRRFQFQFQLDLALIIKLAAVVFLFSQEGSKQRLLLLTFFAFVIYLYQTGTLAPLLRWLKQAAAARPPPPAVRAENQPLVPPANDLDNQIPEGNAGAENQNINPHPNPDQGGEMQEHLAQNNPNPNPNPNRNQGGNDNGVWGIIKEIQMIVVGFIASLLPGFQHND</sequence>
<comment type="caution">
    <text evidence="3">The sequence shown here is derived from an EMBL/GenBank/DDBJ whole genome shotgun (WGS) entry which is preliminary data.</text>
</comment>
<feature type="compositionally biased region" description="Polar residues" evidence="1">
    <location>
        <begin position="1"/>
        <end position="16"/>
    </location>
</feature>
<keyword evidence="4" id="KW-1185">Reference proteome</keyword>
<protein>
    <recommendedName>
        <fullName evidence="5">Transmembrane protein</fullName>
    </recommendedName>
</protein>
<dbReference type="PANTHER" id="PTHR36787">
    <property type="entry name" value="TRANSMEMBRANE PROTEIN"/>
    <property type="match status" value="1"/>
</dbReference>
<dbReference type="EMBL" id="JAMRDG010000001">
    <property type="protein sequence ID" value="KAJ3698477.1"/>
    <property type="molecule type" value="Genomic_DNA"/>
</dbReference>
<feature type="compositionally biased region" description="Low complexity" evidence="1">
    <location>
        <begin position="108"/>
        <end position="119"/>
    </location>
</feature>
<accession>A0AAD5ZIE1</accession>
<organism evidence="3 4">
    <name type="scientific">Rhynchospora tenuis</name>
    <dbReference type="NCBI Taxonomy" id="198213"/>
    <lineage>
        <taxon>Eukaryota</taxon>
        <taxon>Viridiplantae</taxon>
        <taxon>Streptophyta</taxon>
        <taxon>Embryophyta</taxon>
        <taxon>Tracheophyta</taxon>
        <taxon>Spermatophyta</taxon>
        <taxon>Magnoliopsida</taxon>
        <taxon>Liliopsida</taxon>
        <taxon>Poales</taxon>
        <taxon>Cyperaceae</taxon>
        <taxon>Cyperoideae</taxon>
        <taxon>Rhynchosporeae</taxon>
        <taxon>Rhynchospora</taxon>
    </lineage>
</organism>
<gene>
    <name evidence="3" type="ORF">LUZ61_002182</name>
</gene>
<evidence type="ECO:0000256" key="2">
    <source>
        <dbReference type="SAM" id="Phobius"/>
    </source>
</evidence>
<evidence type="ECO:0008006" key="5">
    <source>
        <dbReference type="Google" id="ProtNLM"/>
    </source>
</evidence>
<evidence type="ECO:0000256" key="1">
    <source>
        <dbReference type="SAM" id="MobiDB-lite"/>
    </source>
</evidence>